<dbReference type="AlphaFoldDB" id="A0A154P1A3"/>
<dbReference type="InterPro" id="IPR050361">
    <property type="entry name" value="MPP/UQCRC_Complex"/>
</dbReference>
<keyword evidence="3" id="KW-0496">Mitochondrion</keyword>
<dbReference type="FunFam" id="3.30.830.10:FF:000021">
    <property type="entry name" value="Cytochrome b-c1 complex subunit 2"/>
    <property type="match status" value="1"/>
</dbReference>
<dbReference type="SUPFAM" id="SSF63411">
    <property type="entry name" value="LuxS/MPP-like metallohydrolase"/>
    <property type="match status" value="2"/>
</dbReference>
<dbReference type="InterPro" id="IPR011765">
    <property type="entry name" value="Pept_M16_N"/>
</dbReference>
<dbReference type="InterPro" id="IPR007863">
    <property type="entry name" value="Peptidase_M16_C"/>
</dbReference>
<proteinExistence type="predicted"/>
<dbReference type="GO" id="GO:0005739">
    <property type="term" value="C:mitochondrion"/>
    <property type="evidence" value="ECO:0007669"/>
    <property type="project" value="UniProtKB-SubCell"/>
</dbReference>
<dbReference type="GO" id="GO:0016020">
    <property type="term" value="C:membrane"/>
    <property type="evidence" value="ECO:0007669"/>
    <property type="project" value="UniProtKB-ARBA"/>
</dbReference>
<keyword evidence="7" id="KW-1185">Reference proteome</keyword>
<dbReference type="Pfam" id="PF05193">
    <property type="entry name" value="Peptidase_M16_C"/>
    <property type="match status" value="1"/>
</dbReference>
<gene>
    <name evidence="6" type="ORF">WN55_04645</name>
</gene>
<dbReference type="InterPro" id="IPR011249">
    <property type="entry name" value="Metalloenz_LuxS/M16"/>
</dbReference>
<dbReference type="FunFam" id="3.30.830.10:FF:000039">
    <property type="entry name" value="Ubiquinol-cytochrome c reductase core subunit 2"/>
    <property type="match status" value="1"/>
</dbReference>
<organism evidence="6 7">
    <name type="scientific">Dufourea novaeangliae</name>
    <name type="common">Sweat bee</name>
    <dbReference type="NCBI Taxonomy" id="178035"/>
    <lineage>
        <taxon>Eukaryota</taxon>
        <taxon>Metazoa</taxon>
        <taxon>Ecdysozoa</taxon>
        <taxon>Arthropoda</taxon>
        <taxon>Hexapoda</taxon>
        <taxon>Insecta</taxon>
        <taxon>Pterygota</taxon>
        <taxon>Neoptera</taxon>
        <taxon>Endopterygota</taxon>
        <taxon>Hymenoptera</taxon>
        <taxon>Apocrita</taxon>
        <taxon>Aculeata</taxon>
        <taxon>Apoidea</taxon>
        <taxon>Anthophila</taxon>
        <taxon>Halictidae</taxon>
        <taxon>Rophitinae</taxon>
        <taxon>Dufourea</taxon>
    </lineage>
</organism>
<feature type="domain" description="Peptidase M16 N-terminal" evidence="4">
    <location>
        <begin position="45"/>
        <end position="187"/>
    </location>
</feature>
<evidence type="ECO:0000313" key="6">
    <source>
        <dbReference type="EMBL" id="KZC05705.1"/>
    </source>
</evidence>
<evidence type="ECO:0000259" key="4">
    <source>
        <dbReference type="Pfam" id="PF00675"/>
    </source>
</evidence>
<keyword evidence="2" id="KW-0809">Transit peptide</keyword>
<dbReference type="Proteomes" id="UP000076502">
    <property type="component" value="Unassembled WGS sequence"/>
</dbReference>
<dbReference type="PANTHER" id="PTHR11851">
    <property type="entry name" value="METALLOPROTEASE"/>
    <property type="match status" value="1"/>
</dbReference>
<dbReference type="EMBL" id="KQ434796">
    <property type="protein sequence ID" value="KZC05705.1"/>
    <property type="molecule type" value="Genomic_DNA"/>
</dbReference>
<dbReference type="PANTHER" id="PTHR11851:SF226">
    <property type="entry name" value="CYTOCHROME B-C1 COMPLEX SUBUNIT 2, MITOCHONDRIAL"/>
    <property type="match status" value="1"/>
</dbReference>
<comment type="subcellular location">
    <subcellularLocation>
        <location evidence="1">Mitochondrion</location>
    </subcellularLocation>
</comment>
<reference evidence="6 7" key="1">
    <citation type="submission" date="2015-07" db="EMBL/GenBank/DDBJ databases">
        <title>The genome of Dufourea novaeangliae.</title>
        <authorList>
            <person name="Pan H."/>
            <person name="Kapheim K."/>
        </authorList>
    </citation>
    <scope>NUCLEOTIDE SEQUENCE [LARGE SCALE GENOMIC DNA]</scope>
    <source>
        <strain evidence="6">0120121106</strain>
        <tissue evidence="6">Whole body</tissue>
    </source>
</reference>
<evidence type="ECO:0000313" key="7">
    <source>
        <dbReference type="Proteomes" id="UP000076502"/>
    </source>
</evidence>
<evidence type="ECO:0000256" key="1">
    <source>
        <dbReference type="ARBA" id="ARBA00004173"/>
    </source>
</evidence>
<dbReference type="Gene3D" id="3.30.830.10">
    <property type="entry name" value="Metalloenzyme, LuxS/M16 peptidase-like"/>
    <property type="match status" value="2"/>
</dbReference>
<evidence type="ECO:0000256" key="2">
    <source>
        <dbReference type="ARBA" id="ARBA00022946"/>
    </source>
</evidence>
<dbReference type="OrthoDB" id="6369905at2759"/>
<feature type="domain" description="Peptidase M16 C-terminal" evidence="5">
    <location>
        <begin position="195"/>
        <end position="367"/>
    </location>
</feature>
<dbReference type="Pfam" id="PF00675">
    <property type="entry name" value="Peptidase_M16"/>
    <property type="match status" value="1"/>
</dbReference>
<protein>
    <submittedName>
        <fullName evidence="6">Cytochrome b-c1 complex subunit 2, mitochondrial</fullName>
    </submittedName>
</protein>
<sequence>MACSVVRSSLLRGSTIRHYAAAATAQVSVHATAPECQVLSNKVTVATQDSNSPIAQVSIVFRAGSRNETYDTQGVTHTLRIAAGLSTSCSSGFAITRNIQQLGGNLTAIVDRESIAYTLQITRNNLSEALQFLEHVATKQVFKPWEVSDQLPRMEYELASIPDTTLILELLHKAAFRSGLGYSLFSPKHQLGKIGSETLQHFVSTWFTGPKCAVVGTGVPLSELTALANNLEIGTEDRAVEPSRYGGGELRKESASELTTVAVAVEGVNLKNEKDALACAVLQRACGTGTRVKWGQDVGPLYKQVSSNAGSEPFGLSTFNASYSDSGLFGFILCSSPNTAESLTSAACEWLKSLKLSDSDIARGKAILKAEVLSQADSGFAVLESLQYQALFKGQVSGPASLIANIEKVSASDVKSVGQKLVSGSLSMAAIGDLKTVPYLDQLK</sequence>
<evidence type="ECO:0000256" key="3">
    <source>
        <dbReference type="ARBA" id="ARBA00023128"/>
    </source>
</evidence>
<dbReference type="GO" id="GO:0046872">
    <property type="term" value="F:metal ion binding"/>
    <property type="evidence" value="ECO:0007669"/>
    <property type="project" value="InterPro"/>
</dbReference>
<accession>A0A154P1A3</accession>
<dbReference type="STRING" id="178035.A0A154P1A3"/>
<evidence type="ECO:0000259" key="5">
    <source>
        <dbReference type="Pfam" id="PF05193"/>
    </source>
</evidence>
<dbReference type="OMA" id="APKFALY"/>
<name>A0A154P1A3_DUFNO</name>